<name>A0A174CPZ7_9BACE</name>
<evidence type="ECO:0000313" key="2">
    <source>
        <dbReference type="Proteomes" id="UP000095517"/>
    </source>
</evidence>
<dbReference type="RefSeq" id="WP_055278785.1">
    <property type="nucleotide sequence ID" value="NZ_CABIXA010000006.1"/>
</dbReference>
<dbReference type="AlphaFoldDB" id="A0A174CPZ7"/>
<protein>
    <submittedName>
        <fullName evidence="1">Uncharacterized protein</fullName>
    </submittedName>
</protein>
<organism evidence="1 2">
    <name type="scientific">Bacteroides finegoldii</name>
    <dbReference type="NCBI Taxonomy" id="338188"/>
    <lineage>
        <taxon>Bacteria</taxon>
        <taxon>Pseudomonadati</taxon>
        <taxon>Bacteroidota</taxon>
        <taxon>Bacteroidia</taxon>
        <taxon>Bacteroidales</taxon>
        <taxon>Bacteroidaceae</taxon>
        <taxon>Bacteroides</taxon>
    </lineage>
</organism>
<gene>
    <name evidence="1" type="ORF">ERS852397_01457</name>
</gene>
<evidence type="ECO:0000313" key="1">
    <source>
        <dbReference type="EMBL" id="CUO14289.1"/>
    </source>
</evidence>
<accession>A0A174CPZ7</accession>
<sequence>MRNEDKENIQLRNRLNDLCLLRLFRNTKKEFGEYIEYNLTSNNSILKIKPFTARCLYRELSSQIFSDTYSTFEIDKELEEYQKASDIYLNKIKKKRIDLQEPQLLYSFLRYYYTDSLQEPDYKNKDLDKLIHIVNKNNEVDVPFLLLLILKILPPYNSKRGDVKDINADFARVYHFFEGFVKDSPNLTELPVLEIMKHTFNQCTHKNRIFLIDMTKRILGCFCALTNPGDAYDSNAVSDKKVPNIDECYWYDTDTSYDTTTFWQFEQMATFDYFLYRYKIKIDRKEVEYNKFEVSFFNNLNYLTLYAAKSSSILEFIIEKKIIQMDKQAWYKCKLDNETFPNKIELCEILAGEPFLGFKTLSRLTDSKKEEQITNRIKEYKSINAKDNPEENEYTFLSAPIAITEKFIYIQMDSSEEEENENNNQHYYRISKENNEGLKKIMLNDFVGILTIQNRKYIGFSPLSLFLEVTDEKTLIENKVEVVDRIIL</sequence>
<proteinExistence type="predicted"/>
<dbReference type="EMBL" id="CYZH01000006">
    <property type="protein sequence ID" value="CUO14289.1"/>
    <property type="molecule type" value="Genomic_DNA"/>
</dbReference>
<reference evidence="1 2" key="1">
    <citation type="submission" date="2015-09" db="EMBL/GenBank/DDBJ databases">
        <authorList>
            <consortium name="Pathogen Informatics"/>
        </authorList>
    </citation>
    <scope>NUCLEOTIDE SEQUENCE [LARGE SCALE GENOMIC DNA]</scope>
    <source>
        <strain evidence="1 2">2789STDY5608840</strain>
    </source>
</reference>
<dbReference type="Proteomes" id="UP000095517">
    <property type="component" value="Unassembled WGS sequence"/>
</dbReference>